<proteinExistence type="predicted"/>
<organism evidence="2 3">
    <name type="scientific">Ureibacillus aquaedulcis</name>
    <dbReference type="NCBI Taxonomy" id="3058421"/>
    <lineage>
        <taxon>Bacteria</taxon>
        <taxon>Bacillati</taxon>
        <taxon>Bacillota</taxon>
        <taxon>Bacilli</taxon>
        <taxon>Bacillales</taxon>
        <taxon>Caryophanaceae</taxon>
        <taxon>Ureibacillus</taxon>
    </lineage>
</organism>
<dbReference type="RefSeq" id="WP_301139940.1">
    <property type="nucleotide sequence ID" value="NZ_JAUHTQ010000031.1"/>
</dbReference>
<dbReference type="Proteomes" id="UP001172743">
    <property type="component" value="Unassembled WGS sequence"/>
</dbReference>
<dbReference type="PANTHER" id="PTHR33121">
    <property type="entry name" value="CYCLIC DI-GMP PHOSPHODIESTERASE PDEF"/>
    <property type="match status" value="1"/>
</dbReference>
<protein>
    <submittedName>
        <fullName evidence="2">EAL domain-containing protein</fullName>
    </submittedName>
</protein>
<comment type="caution">
    <text evidence="2">The sequence shown here is derived from an EMBL/GenBank/DDBJ whole genome shotgun (WGS) entry which is preliminary data.</text>
</comment>
<feature type="domain" description="EAL" evidence="1">
    <location>
        <begin position="31"/>
        <end position="286"/>
    </location>
</feature>
<name>A0ABT8GW41_9BACL</name>
<dbReference type="EMBL" id="JAUHTQ010000031">
    <property type="protein sequence ID" value="MDN4495630.1"/>
    <property type="molecule type" value="Genomic_DNA"/>
</dbReference>
<dbReference type="InterPro" id="IPR050706">
    <property type="entry name" value="Cyclic-di-GMP_PDE-like"/>
</dbReference>
<dbReference type="SMART" id="SM00052">
    <property type="entry name" value="EAL"/>
    <property type="match status" value="1"/>
</dbReference>
<dbReference type="PROSITE" id="PS50883">
    <property type="entry name" value="EAL"/>
    <property type="match status" value="1"/>
</dbReference>
<dbReference type="InterPro" id="IPR035919">
    <property type="entry name" value="EAL_sf"/>
</dbReference>
<keyword evidence="3" id="KW-1185">Reference proteome</keyword>
<dbReference type="CDD" id="cd01948">
    <property type="entry name" value="EAL"/>
    <property type="match status" value="1"/>
</dbReference>
<reference evidence="2" key="1">
    <citation type="submission" date="2023-07" db="EMBL/GenBank/DDBJ databases">
        <title>Ureibacillus sp. isolated from freshwater well.</title>
        <authorList>
            <person name="Kirdat K."/>
            <person name="Bhatt A."/>
            <person name="Teware R."/>
            <person name="Bhavsar Y."/>
            <person name="Yadav A."/>
        </authorList>
    </citation>
    <scope>NUCLEOTIDE SEQUENCE</scope>
    <source>
        <strain evidence="2">BA0131</strain>
    </source>
</reference>
<gene>
    <name evidence="2" type="ORF">QYB95_18990</name>
</gene>
<evidence type="ECO:0000259" key="1">
    <source>
        <dbReference type="PROSITE" id="PS50883"/>
    </source>
</evidence>
<dbReference type="Gene3D" id="3.20.20.450">
    <property type="entry name" value="EAL domain"/>
    <property type="match status" value="1"/>
</dbReference>
<dbReference type="Pfam" id="PF00563">
    <property type="entry name" value="EAL"/>
    <property type="match status" value="1"/>
</dbReference>
<sequence>MNSVSYSREQSLNLFSYLKYLLDKRQDDLLYFKRYNELKKIMQNESLETFFQPIVNLQTGETFGFEALNRPGQSQLFTSVDHFYEFVGQTDKVFEFEKFCRNLSLKRYIAGLSEELQDKDFTLFINIHPHVLLDKNYHSGDTLQQLREIGIHPEQVVFELTERSAVTDFQEFERVLSHYRSQGYRIAIDDVGSGYNSLKTLIFLKPEFIKLDRSLIQNIDESIPGQQLVSLINDYAVQSNTKIIAEGIERKEEIEYLQKIGIHYAQGYALGRPNREIKLGELPSLP</sequence>
<evidence type="ECO:0000313" key="3">
    <source>
        <dbReference type="Proteomes" id="UP001172743"/>
    </source>
</evidence>
<dbReference type="PANTHER" id="PTHR33121:SF76">
    <property type="entry name" value="SIGNALING PROTEIN"/>
    <property type="match status" value="1"/>
</dbReference>
<accession>A0ABT8GW41</accession>
<dbReference type="InterPro" id="IPR001633">
    <property type="entry name" value="EAL_dom"/>
</dbReference>
<dbReference type="SUPFAM" id="SSF141868">
    <property type="entry name" value="EAL domain-like"/>
    <property type="match status" value="1"/>
</dbReference>
<evidence type="ECO:0000313" key="2">
    <source>
        <dbReference type="EMBL" id="MDN4495630.1"/>
    </source>
</evidence>